<dbReference type="EMBL" id="AZRV01000035">
    <property type="protein sequence ID" value="RKO61766.1"/>
    <property type="molecule type" value="Genomic_DNA"/>
</dbReference>
<organism evidence="2 3">
    <name type="scientific">Caldibacillus debilis GB1</name>
    <dbReference type="NCBI Taxonomy" id="1339248"/>
    <lineage>
        <taxon>Bacteria</taxon>
        <taxon>Bacillati</taxon>
        <taxon>Bacillota</taxon>
        <taxon>Bacilli</taxon>
        <taxon>Bacillales</taxon>
        <taxon>Bacillaceae</taxon>
        <taxon>Caldibacillus</taxon>
    </lineage>
</organism>
<name>A0A420VDX7_9BACI</name>
<feature type="region of interest" description="Disordered" evidence="1">
    <location>
        <begin position="1"/>
        <end position="26"/>
    </location>
</feature>
<reference evidence="2 3" key="1">
    <citation type="submission" date="2013-12" db="EMBL/GenBank/DDBJ databases">
        <title>Genome and proteome characterization of Caldibacillus debilis GB1 derived from a cellulolytic aero-tolerant co-culture.</title>
        <authorList>
            <person name="Wushke S.T."/>
            <person name="Zhang X."/>
            <person name="Fristensky B."/>
            <person name="Wilkins J.A."/>
            <person name="Levin D.B."/>
            <person name="Sparling R."/>
        </authorList>
    </citation>
    <scope>NUCLEOTIDE SEQUENCE [LARGE SCALE GENOMIC DNA]</scope>
    <source>
        <strain evidence="2 3">GB1</strain>
    </source>
</reference>
<gene>
    <name evidence="2" type="ORF">Cdeb_01237</name>
</gene>
<keyword evidence="3" id="KW-1185">Reference proteome</keyword>
<proteinExistence type="predicted"/>
<dbReference type="RefSeq" id="WP_120669161.1">
    <property type="nucleotide sequence ID" value="NZ_AZRV01000035.1"/>
</dbReference>
<sequence length="81" mass="9869">MNKVDPERVKRIYEEADKEVSEENNKQASSYIAQPLELYLRRCGIELSPEKLNTLYKDFDEWLEYWLYMDMYEAVDNHRQS</sequence>
<dbReference type="Proteomes" id="UP000286235">
    <property type="component" value="Unassembled WGS sequence"/>
</dbReference>
<accession>A0A420VDX7</accession>
<dbReference type="AlphaFoldDB" id="A0A420VDX7"/>
<feature type="compositionally biased region" description="Basic and acidic residues" evidence="1">
    <location>
        <begin position="1"/>
        <end position="25"/>
    </location>
</feature>
<protein>
    <submittedName>
        <fullName evidence="2">Uncharacterized protein</fullName>
    </submittedName>
</protein>
<evidence type="ECO:0000256" key="1">
    <source>
        <dbReference type="SAM" id="MobiDB-lite"/>
    </source>
</evidence>
<evidence type="ECO:0000313" key="2">
    <source>
        <dbReference type="EMBL" id="RKO61766.1"/>
    </source>
</evidence>
<evidence type="ECO:0000313" key="3">
    <source>
        <dbReference type="Proteomes" id="UP000286235"/>
    </source>
</evidence>
<comment type="caution">
    <text evidence="2">The sequence shown here is derived from an EMBL/GenBank/DDBJ whole genome shotgun (WGS) entry which is preliminary data.</text>
</comment>